<evidence type="ECO:0000256" key="1">
    <source>
        <dbReference type="ARBA" id="ARBA00009183"/>
    </source>
</evidence>
<protein>
    <submittedName>
        <fullName evidence="8">NAD(P)/FAD-dependent oxidoreductase</fullName>
        <ecNumber evidence="8">1.14.13.-</ecNumber>
    </submittedName>
</protein>
<name>A0ABV1KBH7_9PSEU</name>
<dbReference type="EC" id="1.14.13.-" evidence="8"/>
<dbReference type="InterPro" id="IPR050346">
    <property type="entry name" value="FMO-like"/>
</dbReference>
<feature type="compositionally biased region" description="Pro residues" evidence="7">
    <location>
        <begin position="513"/>
        <end position="522"/>
    </location>
</feature>
<keyword evidence="5" id="KW-0521">NADP</keyword>
<evidence type="ECO:0000256" key="3">
    <source>
        <dbReference type="ARBA" id="ARBA00022630"/>
    </source>
</evidence>
<evidence type="ECO:0000256" key="7">
    <source>
        <dbReference type="SAM" id="MobiDB-lite"/>
    </source>
</evidence>
<proteinExistence type="inferred from homology"/>
<feature type="compositionally biased region" description="Low complexity" evidence="7">
    <location>
        <begin position="488"/>
        <end position="503"/>
    </location>
</feature>
<dbReference type="RefSeq" id="WP_349298898.1">
    <property type="nucleotide sequence ID" value="NZ_JBEDNQ010000005.1"/>
</dbReference>
<evidence type="ECO:0000256" key="5">
    <source>
        <dbReference type="ARBA" id="ARBA00022857"/>
    </source>
</evidence>
<dbReference type="PANTHER" id="PTHR23023">
    <property type="entry name" value="DIMETHYLANILINE MONOOXYGENASE"/>
    <property type="match status" value="1"/>
</dbReference>
<evidence type="ECO:0000256" key="4">
    <source>
        <dbReference type="ARBA" id="ARBA00022827"/>
    </source>
</evidence>
<dbReference type="Proteomes" id="UP001494902">
    <property type="component" value="Unassembled WGS sequence"/>
</dbReference>
<dbReference type="Pfam" id="PF00743">
    <property type="entry name" value="FMO-like"/>
    <property type="match status" value="1"/>
</dbReference>
<dbReference type="InterPro" id="IPR020946">
    <property type="entry name" value="Flavin_mOase-like"/>
</dbReference>
<keyword evidence="6 8" id="KW-0560">Oxidoreductase</keyword>
<evidence type="ECO:0000256" key="2">
    <source>
        <dbReference type="ARBA" id="ARBA00010139"/>
    </source>
</evidence>
<sequence length="522" mass="56268">MRVAIIGAGVAGLTTAKVLLQAGHDVVVFDRTPDVGGVWSRTRRYPGLTTQSPGVQYAFSDHPMPEGFPEWPTGAQVQEYLASYARRFGVDSRTRLGTVVEAVRQAGAGWSVDSRTGDTAVSESFDRVVVANGVFCEPSVPEFPGADDFTAAGGRVLAGTEFTDVEAARDRHVLVVGYGKTACDIAVPVAEVAASTDVIARQLLWKIPRKIAGVVNFKALLLTRLGEALFRYRRLRGFEKFLHGPADRVRGGLLDSLGPVSVRQFGLARLGLVPPGRMQDIVKGAIGLATEGFFEGVADGTIRVHRDRTIARLAVDADDRRVAELDDGTRLPADLVVCATGFTQGVPFLDGAVQDKLFDERANFLLYRQILPFDVPGLYFNGYNSSFFSPLNAEMAALWIAADLAGALELPGAAERRAHTEEQIAFMDVATNTHHCRGTKIIPFSLHHADEVLDDLGLQIGRAVRARHWLEPVDPAAYRDVTPALLERLGGPAPGPGADPELPSAEPVVDSLPPEPVPVRND</sequence>
<feature type="region of interest" description="Disordered" evidence="7">
    <location>
        <begin position="488"/>
        <end position="522"/>
    </location>
</feature>
<dbReference type="SUPFAM" id="SSF51905">
    <property type="entry name" value="FAD/NAD(P)-binding domain"/>
    <property type="match status" value="2"/>
</dbReference>
<dbReference type="InterPro" id="IPR000960">
    <property type="entry name" value="Flavin_mOase"/>
</dbReference>
<dbReference type="InterPro" id="IPR036188">
    <property type="entry name" value="FAD/NAD-bd_sf"/>
</dbReference>
<organism evidence="8 9">
    <name type="scientific">Pseudonocardia nematodicida</name>
    <dbReference type="NCBI Taxonomy" id="1206997"/>
    <lineage>
        <taxon>Bacteria</taxon>
        <taxon>Bacillati</taxon>
        <taxon>Actinomycetota</taxon>
        <taxon>Actinomycetes</taxon>
        <taxon>Pseudonocardiales</taxon>
        <taxon>Pseudonocardiaceae</taxon>
        <taxon>Pseudonocardia</taxon>
    </lineage>
</organism>
<keyword evidence="9" id="KW-1185">Reference proteome</keyword>
<evidence type="ECO:0000313" key="9">
    <source>
        <dbReference type="Proteomes" id="UP001494902"/>
    </source>
</evidence>
<comment type="similarity">
    <text evidence="2">Belongs to the FAD-binding monooxygenase family.</text>
</comment>
<evidence type="ECO:0000256" key="6">
    <source>
        <dbReference type="ARBA" id="ARBA00023002"/>
    </source>
</evidence>
<reference evidence="8 9" key="1">
    <citation type="submission" date="2024-03" db="EMBL/GenBank/DDBJ databases">
        <title>Draft genome sequence of Pseudonocardia nematodicida JCM 31783.</title>
        <authorList>
            <person name="Butdee W."/>
            <person name="Duangmal K."/>
        </authorList>
    </citation>
    <scope>NUCLEOTIDE SEQUENCE [LARGE SCALE GENOMIC DNA]</scope>
    <source>
        <strain evidence="8 9">JCM 31783</strain>
    </source>
</reference>
<evidence type="ECO:0000313" key="8">
    <source>
        <dbReference type="EMBL" id="MEQ3551831.1"/>
    </source>
</evidence>
<comment type="similarity">
    <text evidence="1">Belongs to the FMO family.</text>
</comment>
<comment type="caution">
    <text evidence="8">The sequence shown here is derived from an EMBL/GenBank/DDBJ whole genome shotgun (WGS) entry which is preliminary data.</text>
</comment>
<dbReference type="Gene3D" id="3.50.50.60">
    <property type="entry name" value="FAD/NAD(P)-binding domain"/>
    <property type="match status" value="2"/>
</dbReference>
<dbReference type="PRINTS" id="PR00370">
    <property type="entry name" value="FMOXYGENASE"/>
</dbReference>
<keyword evidence="3" id="KW-0285">Flavoprotein</keyword>
<dbReference type="EMBL" id="JBEDNQ010000005">
    <property type="protein sequence ID" value="MEQ3551831.1"/>
    <property type="molecule type" value="Genomic_DNA"/>
</dbReference>
<gene>
    <name evidence="8" type="ORF">WIS52_15265</name>
</gene>
<keyword evidence="4" id="KW-0274">FAD</keyword>
<accession>A0ABV1KBH7</accession>
<dbReference type="PIRSF" id="PIRSF000332">
    <property type="entry name" value="FMO"/>
    <property type="match status" value="1"/>
</dbReference>
<dbReference type="GO" id="GO:0016491">
    <property type="term" value="F:oxidoreductase activity"/>
    <property type="evidence" value="ECO:0007669"/>
    <property type="project" value="UniProtKB-KW"/>
</dbReference>